<dbReference type="GO" id="GO:0006707">
    <property type="term" value="P:cholesterol catabolic process"/>
    <property type="evidence" value="ECO:0007669"/>
    <property type="project" value="TreeGrafter"/>
</dbReference>
<dbReference type="RefSeq" id="WP_188328880.1">
    <property type="nucleotide sequence ID" value="NZ_CP059491.1"/>
</dbReference>
<dbReference type="Gene3D" id="1.10.630.10">
    <property type="entry name" value="Cytochrome P450"/>
    <property type="match status" value="1"/>
</dbReference>
<dbReference type="InterPro" id="IPR036396">
    <property type="entry name" value="Cyt_P450_sf"/>
</dbReference>
<comment type="similarity">
    <text evidence="2">Belongs to the cytochrome P450 family.</text>
</comment>
<evidence type="ECO:0000256" key="4">
    <source>
        <dbReference type="ARBA" id="ARBA00022723"/>
    </source>
</evidence>
<dbReference type="AlphaFoldDB" id="A0A7D7QG68"/>
<dbReference type="GO" id="GO:0020037">
    <property type="term" value="F:heme binding"/>
    <property type="evidence" value="ECO:0007669"/>
    <property type="project" value="InterPro"/>
</dbReference>
<protein>
    <submittedName>
        <fullName evidence="8">Cytochrome P450</fullName>
    </submittedName>
</protein>
<dbReference type="PRINTS" id="PR00359">
    <property type="entry name" value="BP450"/>
</dbReference>
<dbReference type="EMBL" id="CP059491">
    <property type="protein sequence ID" value="QMT00902.1"/>
    <property type="molecule type" value="Genomic_DNA"/>
</dbReference>
<gene>
    <name evidence="8" type="ORF">H1R19_18820</name>
</gene>
<dbReference type="SUPFAM" id="SSF48264">
    <property type="entry name" value="Cytochrome P450"/>
    <property type="match status" value="1"/>
</dbReference>
<keyword evidence="4" id="KW-0479">Metal-binding</keyword>
<comment type="cofactor">
    <cofactor evidence="1">
        <name>heme</name>
        <dbReference type="ChEBI" id="CHEBI:30413"/>
    </cofactor>
</comment>
<keyword evidence="3" id="KW-0349">Heme</keyword>
<evidence type="ECO:0000256" key="5">
    <source>
        <dbReference type="ARBA" id="ARBA00023002"/>
    </source>
</evidence>
<dbReference type="KEGG" id="gji:H1R19_18820"/>
<dbReference type="GO" id="GO:0036199">
    <property type="term" value="F:cholest-4-en-3-one 26-monooxygenase activity"/>
    <property type="evidence" value="ECO:0007669"/>
    <property type="project" value="TreeGrafter"/>
</dbReference>
<evidence type="ECO:0000256" key="1">
    <source>
        <dbReference type="ARBA" id="ARBA00001971"/>
    </source>
</evidence>
<keyword evidence="5" id="KW-0560">Oxidoreductase</keyword>
<evidence type="ECO:0000313" key="9">
    <source>
        <dbReference type="Proteomes" id="UP000515663"/>
    </source>
</evidence>
<dbReference type="GO" id="GO:0008395">
    <property type="term" value="F:steroid hydroxylase activity"/>
    <property type="evidence" value="ECO:0007669"/>
    <property type="project" value="TreeGrafter"/>
</dbReference>
<evidence type="ECO:0000256" key="7">
    <source>
        <dbReference type="ARBA" id="ARBA00023033"/>
    </source>
</evidence>
<sequence>MTASAGVCPFSEGFDFTNPDLLEQGMPIKEFAELRRTAPVWWNAQPPGTSGFTDGGFWVISRHADVRDISRNSRLWSTNAKGAILRLPDYVTPEQIEFTKALLINHDPPEHTRLRKIVSRIFTPRSVAILKEKLADSAHAIVEAAAAKDGGNFVDDVAIHLPLQAILDLVGIPHADRERISLLVDATINNDDPDQTIDPATANAELLGYAYTMAEERRKNPTDDIITTLIQADIDGEAMTEIEFGFFIILLITAGNETTRNATSHGMNAFLDHPAAWDLYKRDRPATAIEEILRWSTPVHGFQRTALSDTRIGDVDIAAGQRVGLFYSSANFDEDVFDDPFSFDITRDPNPHLSFGGNGAHFCIGANLARLELSLIFNAIADTLPDISRAGEIRRVRSGWLNGVKQLDVAYHG</sequence>
<evidence type="ECO:0000313" key="8">
    <source>
        <dbReference type="EMBL" id="QMT00902.1"/>
    </source>
</evidence>
<keyword evidence="7" id="KW-0503">Monooxygenase</keyword>
<name>A0A7D7QG68_9ACTN</name>
<dbReference type="Proteomes" id="UP000515663">
    <property type="component" value="Chromosome"/>
</dbReference>
<evidence type="ECO:0000256" key="3">
    <source>
        <dbReference type="ARBA" id="ARBA00022617"/>
    </source>
</evidence>
<dbReference type="PANTHER" id="PTHR46696:SF4">
    <property type="entry name" value="BIOTIN BIOSYNTHESIS CYTOCHROME P450"/>
    <property type="match status" value="1"/>
</dbReference>
<dbReference type="InterPro" id="IPR001128">
    <property type="entry name" value="Cyt_P450"/>
</dbReference>
<dbReference type="CDD" id="cd11033">
    <property type="entry name" value="CYP142-like"/>
    <property type="match status" value="1"/>
</dbReference>
<organism evidence="8 9">
    <name type="scientific">Gordonia jinghuaiqii</name>
    <dbReference type="NCBI Taxonomy" id="2758710"/>
    <lineage>
        <taxon>Bacteria</taxon>
        <taxon>Bacillati</taxon>
        <taxon>Actinomycetota</taxon>
        <taxon>Actinomycetes</taxon>
        <taxon>Mycobacteriales</taxon>
        <taxon>Gordoniaceae</taxon>
        <taxon>Gordonia</taxon>
    </lineage>
</organism>
<evidence type="ECO:0000256" key="2">
    <source>
        <dbReference type="ARBA" id="ARBA00010617"/>
    </source>
</evidence>
<dbReference type="Pfam" id="PF00067">
    <property type="entry name" value="p450"/>
    <property type="match status" value="1"/>
</dbReference>
<dbReference type="FunFam" id="1.10.630.10:FF:000018">
    <property type="entry name" value="Cytochrome P450 monooxygenase"/>
    <property type="match status" value="1"/>
</dbReference>
<accession>A0A7D7QG68</accession>
<dbReference type="PANTHER" id="PTHR46696">
    <property type="entry name" value="P450, PUTATIVE (EUROFUNG)-RELATED"/>
    <property type="match status" value="1"/>
</dbReference>
<dbReference type="InterPro" id="IPR002397">
    <property type="entry name" value="Cyt_P450_B"/>
</dbReference>
<keyword evidence="6" id="KW-0408">Iron</keyword>
<dbReference type="GO" id="GO:0005506">
    <property type="term" value="F:iron ion binding"/>
    <property type="evidence" value="ECO:0007669"/>
    <property type="project" value="InterPro"/>
</dbReference>
<reference evidence="9" key="1">
    <citation type="submission" date="2020-07" db="EMBL/GenBank/DDBJ databases">
        <title>novel species isolated from the respiratory tract of Marmot.</title>
        <authorList>
            <person name="Zhang G."/>
        </authorList>
    </citation>
    <scope>NUCLEOTIDE SEQUENCE [LARGE SCALE GENOMIC DNA]</scope>
    <source>
        <strain evidence="9">686</strain>
    </source>
</reference>
<keyword evidence="9" id="KW-1185">Reference proteome</keyword>
<proteinExistence type="inferred from homology"/>
<evidence type="ECO:0000256" key="6">
    <source>
        <dbReference type="ARBA" id="ARBA00023004"/>
    </source>
</evidence>